<dbReference type="Pfam" id="PF00069">
    <property type="entry name" value="Pkinase"/>
    <property type="match status" value="1"/>
</dbReference>
<feature type="domain" description="Protein kinase" evidence="10">
    <location>
        <begin position="44"/>
        <end position="311"/>
    </location>
</feature>
<comment type="catalytic activity">
    <reaction evidence="8">
        <text>L-seryl-[protein] + ATP = O-phospho-L-seryl-[protein] + ADP + H(+)</text>
        <dbReference type="Rhea" id="RHEA:17989"/>
        <dbReference type="Rhea" id="RHEA-COMP:9863"/>
        <dbReference type="Rhea" id="RHEA-COMP:11604"/>
        <dbReference type="ChEBI" id="CHEBI:15378"/>
        <dbReference type="ChEBI" id="CHEBI:29999"/>
        <dbReference type="ChEBI" id="CHEBI:30616"/>
        <dbReference type="ChEBI" id="CHEBI:83421"/>
        <dbReference type="ChEBI" id="CHEBI:456216"/>
        <dbReference type="EC" id="2.7.11.1"/>
    </reaction>
</comment>
<dbReference type="GO" id="GO:0005737">
    <property type="term" value="C:cytoplasm"/>
    <property type="evidence" value="ECO:0007669"/>
    <property type="project" value="TreeGrafter"/>
</dbReference>
<comment type="catalytic activity">
    <reaction evidence="7">
        <text>L-threonyl-[protein] + ATP = O-phospho-L-threonyl-[protein] + ADP + H(+)</text>
        <dbReference type="Rhea" id="RHEA:46608"/>
        <dbReference type="Rhea" id="RHEA-COMP:11060"/>
        <dbReference type="Rhea" id="RHEA-COMP:11605"/>
        <dbReference type="ChEBI" id="CHEBI:15378"/>
        <dbReference type="ChEBI" id="CHEBI:30013"/>
        <dbReference type="ChEBI" id="CHEBI:30616"/>
        <dbReference type="ChEBI" id="CHEBI:61977"/>
        <dbReference type="ChEBI" id="CHEBI:456216"/>
        <dbReference type="EC" id="2.7.11.1"/>
    </reaction>
</comment>
<evidence type="ECO:0000256" key="6">
    <source>
        <dbReference type="ARBA" id="ARBA00022840"/>
    </source>
</evidence>
<reference evidence="11" key="1">
    <citation type="journal article" date="2021" name="Nat. Commun.">
        <title>Genetic determinants of endophytism in the Arabidopsis root mycobiome.</title>
        <authorList>
            <person name="Mesny F."/>
            <person name="Miyauchi S."/>
            <person name="Thiergart T."/>
            <person name="Pickel B."/>
            <person name="Atanasova L."/>
            <person name="Karlsson M."/>
            <person name="Huettel B."/>
            <person name="Barry K.W."/>
            <person name="Haridas S."/>
            <person name="Chen C."/>
            <person name="Bauer D."/>
            <person name="Andreopoulos W."/>
            <person name="Pangilinan J."/>
            <person name="LaButti K."/>
            <person name="Riley R."/>
            <person name="Lipzen A."/>
            <person name="Clum A."/>
            <person name="Drula E."/>
            <person name="Henrissat B."/>
            <person name="Kohler A."/>
            <person name="Grigoriev I.V."/>
            <person name="Martin F.M."/>
            <person name="Hacquard S."/>
        </authorList>
    </citation>
    <scope>NUCLEOTIDE SEQUENCE</scope>
    <source>
        <strain evidence="11">MPI-CAGE-CH-0235</strain>
    </source>
</reference>
<dbReference type="GO" id="GO:0004674">
    <property type="term" value="F:protein serine/threonine kinase activity"/>
    <property type="evidence" value="ECO:0007669"/>
    <property type="project" value="UniProtKB-KW"/>
</dbReference>
<protein>
    <recommendedName>
        <fullName evidence="1">non-specific serine/threonine protein kinase</fullName>
        <ecNumber evidence="1">2.7.11.1</ecNumber>
    </recommendedName>
</protein>
<dbReference type="AlphaFoldDB" id="A0A8K0SLZ8"/>
<name>A0A8K0SLZ8_9HYPO</name>
<dbReference type="EMBL" id="JAGPNK010000009">
    <property type="protein sequence ID" value="KAH7313556.1"/>
    <property type="molecule type" value="Genomic_DNA"/>
</dbReference>
<dbReference type="Gene3D" id="1.10.510.10">
    <property type="entry name" value="Transferase(Phosphotransferase) domain 1"/>
    <property type="match status" value="1"/>
</dbReference>
<evidence type="ECO:0000259" key="10">
    <source>
        <dbReference type="PROSITE" id="PS50011"/>
    </source>
</evidence>
<dbReference type="InterPro" id="IPR053235">
    <property type="entry name" value="Ser_Thr_kinase"/>
</dbReference>
<evidence type="ECO:0000256" key="5">
    <source>
        <dbReference type="ARBA" id="ARBA00022777"/>
    </source>
</evidence>
<evidence type="ECO:0000256" key="9">
    <source>
        <dbReference type="SAM" id="MobiDB-lite"/>
    </source>
</evidence>
<accession>A0A8K0SLZ8</accession>
<dbReference type="GO" id="GO:0005524">
    <property type="term" value="F:ATP binding"/>
    <property type="evidence" value="ECO:0007669"/>
    <property type="project" value="UniProtKB-KW"/>
</dbReference>
<evidence type="ECO:0000313" key="11">
    <source>
        <dbReference type="EMBL" id="KAH7313556.1"/>
    </source>
</evidence>
<proteinExistence type="predicted"/>
<dbReference type="PROSITE" id="PS00108">
    <property type="entry name" value="PROTEIN_KINASE_ST"/>
    <property type="match status" value="1"/>
</dbReference>
<dbReference type="PANTHER" id="PTHR24361">
    <property type="entry name" value="MITOGEN-ACTIVATED KINASE KINASE KINASE"/>
    <property type="match status" value="1"/>
</dbReference>
<organism evidence="11 12">
    <name type="scientific">Stachybotrys elegans</name>
    <dbReference type="NCBI Taxonomy" id="80388"/>
    <lineage>
        <taxon>Eukaryota</taxon>
        <taxon>Fungi</taxon>
        <taxon>Dikarya</taxon>
        <taxon>Ascomycota</taxon>
        <taxon>Pezizomycotina</taxon>
        <taxon>Sordariomycetes</taxon>
        <taxon>Hypocreomycetidae</taxon>
        <taxon>Hypocreales</taxon>
        <taxon>Stachybotryaceae</taxon>
        <taxon>Stachybotrys</taxon>
    </lineage>
</organism>
<dbReference type="InterPro" id="IPR000719">
    <property type="entry name" value="Prot_kinase_dom"/>
</dbReference>
<dbReference type="SUPFAM" id="SSF56112">
    <property type="entry name" value="Protein kinase-like (PK-like)"/>
    <property type="match status" value="1"/>
</dbReference>
<dbReference type="OrthoDB" id="10252171at2759"/>
<evidence type="ECO:0000256" key="8">
    <source>
        <dbReference type="ARBA" id="ARBA00048679"/>
    </source>
</evidence>
<dbReference type="EC" id="2.7.11.1" evidence="1"/>
<keyword evidence="3" id="KW-0808">Transferase</keyword>
<gene>
    <name evidence="11" type="ORF">B0I35DRAFT_452017</name>
</gene>
<dbReference type="PROSITE" id="PS50011">
    <property type="entry name" value="PROTEIN_KINASE_DOM"/>
    <property type="match status" value="1"/>
</dbReference>
<evidence type="ECO:0000256" key="1">
    <source>
        <dbReference type="ARBA" id="ARBA00012513"/>
    </source>
</evidence>
<sequence>MSRIPDLVQDTRLDTTFDDRYTVHHHDDSDDERNARSMRRAEVWQWEHMLARGGCGEVWLQRCVQGGRSHNWRAVKVVPRETQVHYISELEAIAKFSQKRYSKCFVKLFGWYTAGTSLCIAMEYFPLGDLQKQMSSGGPIAHDDVRDICFQIMEGLHYMHREGFAHRDIKPGNVLVKSRPPASSWWVKLSDFGISKRLEESMGQLSTVKGTVSYMAPELLGHEPGSPVQIDYMASDMWSAGEMTFRMLTKSATFSSHRALLRYLDRPDLFPSQEITNHGGSEDAASFIRQLMQPSPESRLRSGQALEHPWLRLYSQQCNQSYTQPYGEPGSTLTPPAIPMYDS</sequence>
<evidence type="ECO:0000313" key="12">
    <source>
        <dbReference type="Proteomes" id="UP000813444"/>
    </source>
</evidence>
<dbReference type="PANTHER" id="PTHR24361:SF433">
    <property type="entry name" value="PROTEIN KINASE DOMAIN-CONTAINING PROTEIN"/>
    <property type="match status" value="1"/>
</dbReference>
<keyword evidence="5 11" id="KW-0418">Kinase</keyword>
<evidence type="ECO:0000256" key="2">
    <source>
        <dbReference type="ARBA" id="ARBA00022527"/>
    </source>
</evidence>
<comment type="caution">
    <text evidence="11">The sequence shown here is derived from an EMBL/GenBank/DDBJ whole genome shotgun (WGS) entry which is preliminary data.</text>
</comment>
<feature type="region of interest" description="Disordered" evidence="9">
    <location>
        <begin position="323"/>
        <end position="343"/>
    </location>
</feature>
<dbReference type="Proteomes" id="UP000813444">
    <property type="component" value="Unassembled WGS sequence"/>
</dbReference>
<dbReference type="SMART" id="SM00220">
    <property type="entry name" value="S_TKc"/>
    <property type="match status" value="1"/>
</dbReference>
<evidence type="ECO:0000256" key="3">
    <source>
        <dbReference type="ARBA" id="ARBA00022679"/>
    </source>
</evidence>
<keyword evidence="6" id="KW-0067">ATP-binding</keyword>
<evidence type="ECO:0000256" key="4">
    <source>
        <dbReference type="ARBA" id="ARBA00022741"/>
    </source>
</evidence>
<keyword evidence="12" id="KW-1185">Reference proteome</keyword>
<dbReference type="CDD" id="cd00180">
    <property type="entry name" value="PKc"/>
    <property type="match status" value="1"/>
</dbReference>
<keyword evidence="2" id="KW-0723">Serine/threonine-protein kinase</keyword>
<evidence type="ECO:0000256" key="7">
    <source>
        <dbReference type="ARBA" id="ARBA00047899"/>
    </source>
</evidence>
<keyword evidence="4" id="KW-0547">Nucleotide-binding</keyword>
<dbReference type="InterPro" id="IPR011009">
    <property type="entry name" value="Kinase-like_dom_sf"/>
</dbReference>
<dbReference type="InterPro" id="IPR008271">
    <property type="entry name" value="Ser/Thr_kinase_AS"/>
</dbReference>